<name>A0A835ZJ11_9STRA</name>
<evidence type="ECO:0000256" key="2">
    <source>
        <dbReference type="ARBA" id="ARBA00004305"/>
    </source>
</evidence>
<dbReference type="EMBL" id="JAFCMP010000010">
    <property type="protein sequence ID" value="KAG5192125.1"/>
    <property type="molecule type" value="Genomic_DNA"/>
</dbReference>
<dbReference type="InterPro" id="IPR003016">
    <property type="entry name" value="2-oxoA_DH_lipoyl-BS"/>
</dbReference>
<sequence>MRHRPSHPSHAPPAPPPADIGEGIKEVELLQWFVRPGDAVAQFDRVCEVQSDKATVEITSRYDGTVVALHHAVGAMVPTGATLMEIAAPAAAAAAVAPPPPASPSLSTADTAPAPPPVLTSASPTSGAAPAAAEFELAVAATADARAAQGGGGGGAAVLTTPAVRRAAREYGVDLQRLRASGPRGRVLKGDVEAYARAHRLERGAAATLEPAAACPLSDFPAHEPSPAPAEALIPLRGMQRAMAEHMKRALQVPHMGYCDEVLMDRMAALRADIRAARGASDPAAARLSFLPIIIKATSLALARHPILNSSMAPCGTALQPHADQNIGVAMDTPRGLVVPNIKRVQTLSILEIAAELQRLQAEGAAGRLTERDLSGGTFTLSNIGTIGGTYASPVLLVPQVGIGALGRVRTLPRYDAGGALVPAPLMTVSWAADHRVVDGATLARFSNAWKGFLENPALMLAESR</sequence>
<dbReference type="FunFam" id="3.30.559.10:FF:000007">
    <property type="entry name" value="Dihydrolipoamide acetyltransferase component of pyruvate dehydrogenase complex"/>
    <property type="match status" value="1"/>
</dbReference>
<organism evidence="13 14">
    <name type="scientific">Tribonema minus</name>
    <dbReference type="NCBI Taxonomy" id="303371"/>
    <lineage>
        <taxon>Eukaryota</taxon>
        <taxon>Sar</taxon>
        <taxon>Stramenopiles</taxon>
        <taxon>Ochrophyta</taxon>
        <taxon>PX clade</taxon>
        <taxon>Xanthophyceae</taxon>
        <taxon>Tribonematales</taxon>
        <taxon>Tribonemataceae</taxon>
        <taxon>Tribonema</taxon>
    </lineage>
</organism>
<evidence type="ECO:0000259" key="12">
    <source>
        <dbReference type="PROSITE" id="PS51826"/>
    </source>
</evidence>
<dbReference type="FunFam" id="2.40.50.100:FF:000013">
    <property type="entry name" value="Dihydrolipoamide acetyltransferase component of pyruvate dehydrogenase complex"/>
    <property type="match status" value="1"/>
</dbReference>
<dbReference type="InterPro" id="IPR036625">
    <property type="entry name" value="E3-bd_dom_sf"/>
</dbReference>
<feature type="region of interest" description="Disordered" evidence="10">
    <location>
        <begin position="96"/>
        <end position="126"/>
    </location>
</feature>
<dbReference type="SUPFAM" id="SSF52777">
    <property type="entry name" value="CoA-dependent acyltransferases"/>
    <property type="match status" value="1"/>
</dbReference>
<dbReference type="OrthoDB" id="202158at2759"/>
<dbReference type="AlphaFoldDB" id="A0A835ZJ11"/>
<dbReference type="Gene3D" id="4.10.320.10">
    <property type="entry name" value="E3-binding domain"/>
    <property type="match status" value="1"/>
</dbReference>
<dbReference type="Pfam" id="PF00198">
    <property type="entry name" value="2-oxoacid_dh"/>
    <property type="match status" value="1"/>
</dbReference>
<evidence type="ECO:0000256" key="4">
    <source>
        <dbReference type="ARBA" id="ARBA00022679"/>
    </source>
</evidence>
<proteinExistence type="inferred from homology"/>
<dbReference type="InterPro" id="IPR050743">
    <property type="entry name" value="2-oxoacid_DH_E2_comp"/>
</dbReference>
<dbReference type="SUPFAM" id="SSF51230">
    <property type="entry name" value="Single hybrid motif"/>
    <property type="match status" value="1"/>
</dbReference>
<dbReference type="InterPro" id="IPR004167">
    <property type="entry name" value="PSBD"/>
</dbReference>
<evidence type="ECO:0000256" key="1">
    <source>
        <dbReference type="ARBA" id="ARBA00001938"/>
    </source>
</evidence>
<dbReference type="CDD" id="cd06849">
    <property type="entry name" value="lipoyl_domain"/>
    <property type="match status" value="1"/>
</dbReference>
<dbReference type="GO" id="GO:0005759">
    <property type="term" value="C:mitochondrial matrix"/>
    <property type="evidence" value="ECO:0007669"/>
    <property type="project" value="UniProtKB-SubCell"/>
</dbReference>
<feature type="region of interest" description="Disordered" evidence="10">
    <location>
        <begin position="1"/>
        <end position="21"/>
    </location>
</feature>
<dbReference type="PROSITE" id="PS51826">
    <property type="entry name" value="PSBD"/>
    <property type="match status" value="1"/>
</dbReference>
<feature type="domain" description="Lipoyl-binding" evidence="11">
    <location>
        <begin position="9"/>
        <end position="87"/>
    </location>
</feature>
<dbReference type="InterPro" id="IPR000089">
    <property type="entry name" value="Biotin_lipoyl"/>
</dbReference>
<keyword evidence="4 9" id="KW-0808">Transferase</keyword>
<dbReference type="GO" id="GO:0031405">
    <property type="term" value="F:lipoic acid binding"/>
    <property type="evidence" value="ECO:0007669"/>
    <property type="project" value="TreeGrafter"/>
</dbReference>
<evidence type="ECO:0000313" key="13">
    <source>
        <dbReference type="EMBL" id="KAG5192125.1"/>
    </source>
</evidence>
<keyword evidence="7" id="KW-0496">Mitochondrion</keyword>
<comment type="similarity">
    <text evidence="3 9">Belongs to the 2-oxoacid dehydrogenase family.</text>
</comment>
<comment type="caution">
    <text evidence="13">The sequence shown here is derived from an EMBL/GenBank/DDBJ whole genome shotgun (WGS) entry which is preliminary data.</text>
</comment>
<evidence type="ECO:0000313" key="14">
    <source>
        <dbReference type="Proteomes" id="UP000664859"/>
    </source>
</evidence>
<dbReference type="PANTHER" id="PTHR43178">
    <property type="entry name" value="DIHYDROLIPOAMIDE ACETYLTRANSFERASE COMPONENT OF PYRUVATE DEHYDROGENASE COMPLEX"/>
    <property type="match status" value="1"/>
</dbReference>
<dbReference type="Pfam" id="PF02817">
    <property type="entry name" value="E3_binding"/>
    <property type="match status" value="1"/>
</dbReference>
<accession>A0A835ZJ11</accession>
<comment type="subcellular location">
    <subcellularLocation>
        <location evidence="2">Mitochondrion matrix</location>
    </subcellularLocation>
</comment>
<comment type="cofactor">
    <cofactor evidence="1 9">
        <name>(R)-lipoate</name>
        <dbReference type="ChEBI" id="CHEBI:83088"/>
    </cofactor>
</comment>
<dbReference type="InterPro" id="IPR001078">
    <property type="entry name" value="2-oxoacid_DH_actylTfrase"/>
</dbReference>
<dbReference type="InterPro" id="IPR011053">
    <property type="entry name" value="Single_hybrid_motif"/>
</dbReference>
<evidence type="ECO:0000256" key="5">
    <source>
        <dbReference type="ARBA" id="ARBA00022823"/>
    </source>
</evidence>
<evidence type="ECO:0000256" key="7">
    <source>
        <dbReference type="ARBA" id="ARBA00023128"/>
    </source>
</evidence>
<dbReference type="SUPFAM" id="SSF47005">
    <property type="entry name" value="Peripheral subunit-binding domain of 2-oxo acid dehydrogenase complex"/>
    <property type="match status" value="1"/>
</dbReference>
<dbReference type="Gene3D" id="2.40.50.100">
    <property type="match status" value="1"/>
</dbReference>
<dbReference type="Pfam" id="PF00364">
    <property type="entry name" value="Biotin_lipoyl"/>
    <property type="match status" value="1"/>
</dbReference>
<protein>
    <recommendedName>
        <fullName evidence="9">Dihydrolipoamide acetyltransferase component of pyruvate dehydrogenase complex</fullName>
        <ecNumber evidence="9">2.3.1.-</ecNumber>
    </recommendedName>
</protein>
<feature type="domain" description="Peripheral subunit-binding (PSBD)" evidence="12">
    <location>
        <begin position="159"/>
        <end position="196"/>
    </location>
</feature>
<evidence type="ECO:0000256" key="10">
    <source>
        <dbReference type="SAM" id="MobiDB-lite"/>
    </source>
</evidence>
<gene>
    <name evidence="13" type="ORF">JKP88DRAFT_173846</name>
</gene>
<evidence type="ECO:0000256" key="8">
    <source>
        <dbReference type="ARBA" id="ARBA00023315"/>
    </source>
</evidence>
<dbReference type="Gene3D" id="3.30.559.10">
    <property type="entry name" value="Chloramphenicol acetyltransferase-like domain"/>
    <property type="match status" value="1"/>
</dbReference>
<evidence type="ECO:0000256" key="6">
    <source>
        <dbReference type="ARBA" id="ARBA00022946"/>
    </source>
</evidence>
<evidence type="ECO:0000259" key="11">
    <source>
        <dbReference type="PROSITE" id="PS50968"/>
    </source>
</evidence>
<evidence type="ECO:0000256" key="9">
    <source>
        <dbReference type="RuleBase" id="RU003423"/>
    </source>
</evidence>
<keyword evidence="6" id="KW-0809">Transit peptide</keyword>
<dbReference type="Proteomes" id="UP000664859">
    <property type="component" value="Unassembled WGS sequence"/>
</dbReference>
<dbReference type="PANTHER" id="PTHR43178:SF5">
    <property type="entry name" value="LIPOAMIDE ACYLTRANSFERASE COMPONENT OF BRANCHED-CHAIN ALPHA-KETO ACID DEHYDROGENASE COMPLEX, MITOCHONDRIAL"/>
    <property type="match status" value="1"/>
</dbReference>
<dbReference type="PROSITE" id="PS50968">
    <property type="entry name" value="BIOTINYL_LIPOYL"/>
    <property type="match status" value="1"/>
</dbReference>
<keyword evidence="8 9" id="KW-0012">Acyltransferase</keyword>
<reference evidence="13" key="1">
    <citation type="submission" date="2021-02" db="EMBL/GenBank/DDBJ databases">
        <title>First Annotated Genome of the Yellow-green Alga Tribonema minus.</title>
        <authorList>
            <person name="Mahan K.M."/>
        </authorList>
    </citation>
    <scope>NUCLEOTIDE SEQUENCE</scope>
    <source>
        <strain evidence="13">UTEX B ZZ1240</strain>
    </source>
</reference>
<keyword evidence="14" id="KW-1185">Reference proteome</keyword>
<keyword evidence="5 9" id="KW-0450">Lipoyl</keyword>
<evidence type="ECO:0000256" key="3">
    <source>
        <dbReference type="ARBA" id="ARBA00007317"/>
    </source>
</evidence>
<dbReference type="GO" id="GO:0016407">
    <property type="term" value="F:acetyltransferase activity"/>
    <property type="evidence" value="ECO:0007669"/>
    <property type="project" value="TreeGrafter"/>
</dbReference>
<dbReference type="PROSITE" id="PS00189">
    <property type="entry name" value="LIPOYL"/>
    <property type="match status" value="1"/>
</dbReference>
<dbReference type="EC" id="2.3.1.-" evidence="9"/>
<dbReference type="InterPro" id="IPR023213">
    <property type="entry name" value="CAT-like_dom_sf"/>
</dbReference>